<keyword evidence="2" id="KW-1003">Cell membrane</keyword>
<evidence type="ECO:0000256" key="11">
    <source>
        <dbReference type="PIRSR" id="PIRSR603912-52"/>
    </source>
</evidence>
<dbReference type="HOGENOM" id="CLU_009579_8_2_1"/>
<gene>
    <name evidence="16" type="primary">LOC102359410</name>
</gene>
<keyword evidence="8 12" id="KW-0675">Receptor</keyword>
<evidence type="ECO:0000256" key="13">
    <source>
        <dbReference type="SAM" id="Phobius"/>
    </source>
</evidence>
<keyword evidence="17" id="KW-1185">Reference proteome</keyword>
<evidence type="ECO:0000256" key="14">
    <source>
        <dbReference type="SAM" id="SignalP"/>
    </source>
</evidence>
<dbReference type="Bgee" id="ENSLACG00000012866">
    <property type="expression patterns" value="Expressed in chordate pharynx and 2 other cell types or tissues"/>
</dbReference>
<dbReference type="RefSeq" id="XP_005995406.1">
    <property type="nucleotide sequence ID" value="XM_005995344.3"/>
</dbReference>
<name>H3AY95_LATCH</name>
<dbReference type="KEGG" id="lcm:102359410"/>
<feature type="transmembrane region" description="Helical" evidence="13">
    <location>
        <begin position="235"/>
        <end position="264"/>
    </location>
</feature>
<proteinExistence type="inferred from homology"/>
<evidence type="ECO:0000256" key="7">
    <source>
        <dbReference type="ARBA" id="ARBA00023157"/>
    </source>
</evidence>
<dbReference type="GO" id="GO:0015057">
    <property type="term" value="F:thrombin-activated receptor activity"/>
    <property type="evidence" value="ECO:0007669"/>
    <property type="project" value="InterPro"/>
</dbReference>
<dbReference type="PRINTS" id="PR00237">
    <property type="entry name" value="GPCRRHODOPSN"/>
</dbReference>
<dbReference type="EMBL" id="AFYH01064772">
    <property type="status" value="NOT_ANNOTATED_CDS"/>
    <property type="molecule type" value="Genomic_DNA"/>
</dbReference>
<dbReference type="GO" id="GO:0035025">
    <property type="term" value="P:positive regulation of Rho protein signal transduction"/>
    <property type="evidence" value="ECO:0007669"/>
    <property type="project" value="TreeGrafter"/>
</dbReference>
<dbReference type="eggNOG" id="ENOG502QU4Y">
    <property type="taxonomic scope" value="Eukaryota"/>
</dbReference>
<feature type="chain" id="PRO_5014093578" description="G-protein coupled receptors family 1 profile domain-containing protein" evidence="14">
    <location>
        <begin position="23"/>
        <end position="387"/>
    </location>
</feature>
<feature type="transmembrane region" description="Helical" evidence="13">
    <location>
        <begin position="70"/>
        <end position="94"/>
    </location>
</feature>
<dbReference type="SUPFAM" id="SSF81321">
    <property type="entry name" value="Family A G protein-coupled receptor-like"/>
    <property type="match status" value="1"/>
</dbReference>
<evidence type="ECO:0000313" key="17">
    <source>
        <dbReference type="Proteomes" id="UP000008672"/>
    </source>
</evidence>
<dbReference type="OrthoDB" id="8716763at2759"/>
<evidence type="ECO:0000256" key="5">
    <source>
        <dbReference type="ARBA" id="ARBA00023040"/>
    </source>
</evidence>
<feature type="transmembrane region" description="Helical" evidence="13">
    <location>
        <begin position="276"/>
        <end position="297"/>
    </location>
</feature>
<keyword evidence="3 12" id="KW-0812">Transmembrane</keyword>
<reference evidence="16" key="2">
    <citation type="submission" date="2025-05" db="UniProtKB">
        <authorList>
            <consortium name="Ensembl"/>
        </authorList>
    </citation>
    <scope>IDENTIFICATION</scope>
</reference>
<keyword evidence="14" id="KW-0732">Signal</keyword>
<reference evidence="17" key="1">
    <citation type="submission" date="2011-08" db="EMBL/GenBank/DDBJ databases">
        <title>The draft genome of Latimeria chalumnae.</title>
        <authorList>
            <person name="Di Palma F."/>
            <person name="Alfoldi J."/>
            <person name="Johnson J."/>
            <person name="Berlin A."/>
            <person name="Gnerre S."/>
            <person name="Jaffe D."/>
            <person name="MacCallum I."/>
            <person name="Young S."/>
            <person name="Walker B.J."/>
            <person name="Lander E."/>
            <person name="Lindblad-Toh K."/>
        </authorList>
    </citation>
    <scope>NUCLEOTIDE SEQUENCE [LARGE SCALE GENOMIC DNA]</scope>
    <source>
        <strain evidence="17">Wild caught</strain>
    </source>
</reference>
<evidence type="ECO:0000256" key="10">
    <source>
        <dbReference type="ARBA" id="ARBA00023224"/>
    </source>
</evidence>
<dbReference type="CDD" id="cd15372">
    <property type="entry name" value="7tmA_PAR4"/>
    <property type="match status" value="1"/>
</dbReference>
<dbReference type="Ensembl" id="ENSLACT00000025080.1">
    <property type="protein sequence ID" value="ENSLACP00000022924.1"/>
    <property type="gene ID" value="ENSLACG00000012866.2"/>
</dbReference>
<keyword evidence="4 13" id="KW-1133">Transmembrane helix</keyword>
<protein>
    <recommendedName>
        <fullName evidence="15">G-protein coupled receptors family 1 profile domain-containing protein</fullName>
    </recommendedName>
</protein>
<dbReference type="GeneID" id="102359410"/>
<keyword evidence="6 13" id="KW-0472">Membrane</keyword>
<feature type="disulfide bond" evidence="11">
    <location>
        <begin position="141"/>
        <end position="220"/>
    </location>
</feature>
<dbReference type="Gene3D" id="1.20.1070.10">
    <property type="entry name" value="Rhodopsin 7-helix transmembrane proteins"/>
    <property type="match status" value="1"/>
</dbReference>
<organism evidence="16 17">
    <name type="scientific">Latimeria chalumnae</name>
    <name type="common">Coelacanth</name>
    <dbReference type="NCBI Taxonomy" id="7897"/>
    <lineage>
        <taxon>Eukaryota</taxon>
        <taxon>Metazoa</taxon>
        <taxon>Chordata</taxon>
        <taxon>Craniata</taxon>
        <taxon>Vertebrata</taxon>
        <taxon>Euteleostomi</taxon>
        <taxon>Coelacanthiformes</taxon>
        <taxon>Coelacanthidae</taxon>
        <taxon>Latimeria</taxon>
    </lineage>
</organism>
<sequence length="387" mass="43950">MLNFSSPSTFILLLVFIELYQAEDPQGENSTSTVPRTKAGRRFVGIEVTEGVLKVDNNTKVQLTNYISTWFVPTIYILVCSIGLPANGLALGVLLTKVRRFPSTIFLINLAVADLLLILVLPLKISYHFLNNNWLFGEVACRVFTAFLYGNMYCSVLFLMCISLDRYFALVHPFWAKVYRGKKVAVIACLMIWVIVAASVTPFTLQKQSYNIQDLNITTCNDVLPLQMDLTYSFYHFWCLAVLGFVIPFFIIMFCYISILWTLGRSGQKYGHPMRVTVLVLVAFALCFAPTHIVFMMHYSETQLEKRNLLYIVSMLLLALSTVNSCLDPFIYYYVSEEFQTKLKNTVCPCFQVKQASSATNSQMLFPIRLTKQSSSLTVEKDSKSGM</sequence>
<dbReference type="PRINTS" id="PR01428">
    <property type="entry name" value="PROTEASEAR"/>
</dbReference>
<dbReference type="InterPro" id="IPR003944">
    <property type="entry name" value="Prot_act_rcpt_4"/>
</dbReference>
<evidence type="ECO:0000256" key="1">
    <source>
        <dbReference type="ARBA" id="ARBA00004651"/>
    </source>
</evidence>
<evidence type="ECO:0000256" key="3">
    <source>
        <dbReference type="ARBA" id="ARBA00022692"/>
    </source>
</evidence>
<feature type="domain" description="G-protein coupled receptors family 1 profile" evidence="15">
    <location>
        <begin position="86"/>
        <end position="332"/>
    </location>
</feature>
<dbReference type="GO" id="GO:0005886">
    <property type="term" value="C:plasma membrane"/>
    <property type="evidence" value="ECO:0007669"/>
    <property type="project" value="UniProtKB-SubCell"/>
</dbReference>
<dbReference type="PROSITE" id="PS50262">
    <property type="entry name" value="G_PROTEIN_RECEP_F1_2"/>
    <property type="match status" value="1"/>
</dbReference>
<dbReference type="Pfam" id="PF00001">
    <property type="entry name" value="7tm_1"/>
    <property type="match status" value="1"/>
</dbReference>
<dbReference type="GeneTree" id="ENSGT01050000244840"/>
<dbReference type="GO" id="GO:0007596">
    <property type="term" value="P:blood coagulation"/>
    <property type="evidence" value="ECO:0007669"/>
    <property type="project" value="InterPro"/>
</dbReference>
<evidence type="ECO:0000256" key="4">
    <source>
        <dbReference type="ARBA" id="ARBA00022989"/>
    </source>
</evidence>
<keyword evidence="7 11" id="KW-1015">Disulfide bond</keyword>
<evidence type="ECO:0000256" key="2">
    <source>
        <dbReference type="ARBA" id="ARBA00022475"/>
    </source>
</evidence>
<evidence type="ECO:0000256" key="8">
    <source>
        <dbReference type="ARBA" id="ARBA00023170"/>
    </source>
</evidence>
<keyword evidence="5 12" id="KW-0297">G-protein coupled receptor</keyword>
<feature type="transmembrane region" description="Helical" evidence="13">
    <location>
        <begin position="106"/>
        <end position="123"/>
    </location>
</feature>
<dbReference type="GO" id="GO:0007200">
    <property type="term" value="P:phospholipase C-activating G protein-coupled receptor signaling pathway"/>
    <property type="evidence" value="ECO:0007669"/>
    <property type="project" value="TreeGrafter"/>
</dbReference>
<accession>H3AY95</accession>
<feature type="transmembrane region" description="Helical" evidence="13">
    <location>
        <begin position="143"/>
        <end position="164"/>
    </location>
</feature>
<dbReference type="Proteomes" id="UP000008672">
    <property type="component" value="Unassembled WGS sequence"/>
</dbReference>
<dbReference type="PRINTS" id="PR01430">
    <property type="entry name" value="PROTEASEAR4"/>
</dbReference>
<dbReference type="PROSITE" id="PS00237">
    <property type="entry name" value="G_PROTEIN_RECEP_F1_1"/>
    <property type="match status" value="1"/>
</dbReference>
<dbReference type="PANTHER" id="PTHR24232">
    <property type="entry name" value="G-PROTEIN COUPLED RECEPTOR"/>
    <property type="match status" value="1"/>
</dbReference>
<dbReference type="STRING" id="7897.ENSLACP00000022924"/>
<evidence type="ECO:0000259" key="15">
    <source>
        <dbReference type="PROSITE" id="PS50262"/>
    </source>
</evidence>
<comment type="similarity">
    <text evidence="12">Belongs to the G-protein coupled receptor 1 family.</text>
</comment>
<evidence type="ECO:0000256" key="12">
    <source>
        <dbReference type="RuleBase" id="RU000688"/>
    </source>
</evidence>
<dbReference type="FunFam" id="1.20.1070.10:FF:000040">
    <property type="entry name" value="Coagulation factor 2 (thrombin) receptor"/>
    <property type="match status" value="1"/>
</dbReference>
<keyword evidence="9" id="KW-0325">Glycoprotein</keyword>
<feature type="transmembrane region" description="Helical" evidence="13">
    <location>
        <begin position="184"/>
        <end position="205"/>
    </location>
</feature>
<dbReference type="InterPro" id="IPR000276">
    <property type="entry name" value="GPCR_Rhodpsn"/>
</dbReference>
<dbReference type="InterPro" id="IPR017452">
    <property type="entry name" value="GPCR_Rhodpsn_7TM"/>
</dbReference>
<evidence type="ECO:0000313" key="16">
    <source>
        <dbReference type="Ensembl" id="ENSLACP00000014616.1"/>
    </source>
</evidence>
<evidence type="ECO:0000256" key="6">
    <source>
        <dbReference type="ARBA" id="ARBA00023136"/>
    </source>
</evidence>
<dbReference type="AlphaFoldDB" id="H3AY95"/>
<feature type="transmembrane region" description="Helical" evidence="13">
    <location>
        <begin position="309"/>
        <end position="335"/>
    </location>
</feature>
<comment type="subcellular location">
    <subcellularLocation>
        <location evidence="1">Cell membrane</location>
        <topology evidence="1">Multi-pass membrane protein</topology>
    </subcellularLocation>
</comment>
<feature type="signal peptide" evidence="14">
    <location>
        <begin position="1"/>
        <end position="22"/>
    </location>
</feature>
<keyword evidence="10 12" id="KW-0807">Transducer</keyword>
<dbReference type="Ensembl" id="ENSLACT00000014717.1">
    <property type="protein sequence ID" value="ENSLACP00000014616.1"/>
    <property type="gene ID" value="ENSLACG00000012866.2"/>
</dbReference>
<evidence type="ECO:0000256" key="9">
    <source>
        <dbReference type="ARBA" id="ARBA00023180"/>
    </source>
</evidence>
<dbReference type="PANTHER" id="PTHR24232:SF22">
    <property type="entry name" value="PROTEINASE-ACTIVATED RECEPTOR 4"/>
    <property type="match status" value="1"/>
</dbReference>
<dbReference type="InterPro" id="IPR003912">
    <property type="entry name" value="Protea_act_rcpt"/>
</dbReference>
<dbReference type="OMA" id="WGNLYGA"/>